<dbReference type="RefSeq" id="WP_282582893.1">
    <property type="nucleotide sequence ID" value="NZ_JAMOIM010000001.1"/>
</dbReference>
<comment type="function">
    <text evidence="7">Involved in the regulation of glutamine synthetase GlnA, a key enzyme in the process to assimilate ammonia. When cellular nitrogen levels are high, the C-terminal adenylyl transferase (AT) inactivates GlnA by covalent transfer of an adenylyl group from ATP to specific tyrosine residue of GlnA, thus reducing its activity. Conversely, when nitrogen levels are low, the N-terminal adenylyl removase (AR) activates GlnA by removing the adenylyl group by phosphorolysis, increasing its activity. The regulatory region of GlnE binds the signal transduction protein PII (GlnB) which indicates the nitrogen status of the cell.</text>
</comment>
<dbReference type="Pfam" id="PF03710">
    <property type="entry name" value="GlnE"/>
    <property type="match status" value="2"/>
</dbReference>
<feature type="domain" description="PII-uridylyltransferase/Glutamine-synthetase adenylyltransferase" evidence="9">
    <location>
        <begin position="331"/>
        <end position="463"/>
    </location>
</feature>
<evidence type="ECO:0000259" key="9">
    <source>
        <dbReference type="Pfam" id="PF08335"/>
    </source>
</evidence>
<evidence type="ECO:0000256" key="5">
    <source>
        <dbReference type="ARBA" id="ARBA00022842"/>
    </source>
</evidence>
<dbReference type="AlphaFoldDB" id="A0AA41YX29"/>
<accession>A0AA41YX29</accession>
<sequence length="984" mass="106794">MRPEVASGHDGRLCDLLRTAPVVSDGAVADDRLTVLGQSLPESSSLKGLLDQSRAAALLRAVADHSPFLWRLIDANPERCARLLQTAPETALDGCLSTLHEQLSVTAIDVAGAMRALRLARQEVALLVALADLGGVWSLDQVTQALTRFADQAVAGALMILIREACRSGKLRPDASPDTCGLVVLALGKGGAFELNYSSDIDLVVLFDPRATALADSTIAGPFYVRLTQSLARLLQERTQDGFVLRVDLRLRPDPASTAVAVSLPSAFSYYETLGQNWERAAFIKARPVAGDKALGARFLADLAPFMWRKYFDFGAIADIHAMKRQIHAVRGQGTIAIADHNIKLGRGGIREIEFFVQTQQLIFGGRRPALRGSQTCAMLRALAADGWIDQVAVEDLSAAYRFLRTVEHRLQMVDDQQTQRLPAAGKPLAHFARFSGFDDALAFSEALLEHLRKVEHHYARLFEHAPALDAAAGSLVFTGTEHDPETLETLSTMGFDRPGDAVELIRGWHFGRRAAVQSARAREVLTELVPVLLAAFAAAGDPDAALAAFDTMLGRMSSAVELLSLLRSNETLRLLFADILGAAPRLAATVAQRPHVLDAAIDPALLTEGTEAKEARIDAMLAAASSTEECLDRMRDLAQEEWFLIGIRALSGAQDPTALGEAYTFLADILIRAALARCLADMRRDHGVLQDGACVVLGMGRLGSRELTATSDLDLILVYRANPGHPTSDGPRPLDAVRYYTRLTQRLIASLTAPTRRGRLYDVDLRLRPSGGQGPLATKLSAFLTYQITEAQTWEHMALTRNRVIGGDATLAAELNAAIMDVLCLPRSPLTLRDDIVAMRSLVAEQKSPSGLWDMKLAPGGLLDIEFLAQFILLRSANLHPSLCQRNPATILRLAGKLGVIDAETALILVEAYELQTTLTQFIRLTTGELGSGLHGVKSELFCRAANQPDLPHLESLLQDTRNGVRRLFRTLLTDEADMAAVP</sequence>
<dbReference type="GO" id="GO:0008882">
    <property type="term" value="F:[glutamate-ammonia-ligase] adenylyltransferase activity"/>
    <property type="evidence" value="ECO:0007669"/>
    <property type="project" value="UniProtKB-UniRule"/>
</dbReference>
<dbReference type="HAMAP" id="MF_00802">
    <property type="entry name" value="GlnE"/>
    <property type="match status" value="1"/>
</dbReference>
<keyword evidence="6 7" id="KW-0511">Multifunctional enzyme</keyword>
<dbReference type="InterPro" id="IPR023057">
    <property type="entry name" value="GlnE"/>
</dbReference>
<keyword evidence="3 7" id="KW-0547">Nucleotide-binding</keyword>
<evidence type="ECO:0000256" key="7">
    <source>
        <dbReference type="HAMAP-Rule" id="MF_00802"/>
    </source>
</evidence>
<dbReference type="GO" id="GO:0005524">
    <property type="term" value="F:ATP binding"/>
    <property type="evidence" value="ECO:0007669"/>
    <property type="project" value="UniProtKB-UniRule"/>
</dbReference>
<comment type="cofactor">
    <cofactor evidence="7">
        <name>Mg(2+)</name>
        <dbReference type="ChEBI" id="CHEBI:18420"/>
    </cofactor>
</comment>
<evidence type="ECO:0000313" key="11">
    <source>
        <dbReference type="Proteomes" id="UP001165667"/>
    </source>
</evidence>
<evidence type="ECO:0000256" key="3">
    <source>
        <dbReference type="ARBA" id="ARBA00022741"/>
    </source>
</evidence>
<feature type="region of interest" description="Adenylyl removase" evidence="7">
    <location>
        <begin position="1"/>
        <end position="468"/>
    </location>
</feature>
<keyword evidence="2 7" id="KW-0548">Nucleotidyltransferase</keyword>
<dbReference type="CDD" id="cd05401">
    <property type="entry name" value="NT_GlnE_GlnD_like"/>
    <property type="match status" value="2"/>
</dbReference>
<evidence type="ECO:0000256" key="1">
    <source>
        <dbReference type="ARBA" id="ARBA00022679"/>
    </source>
</evidence>
<keyword evidence="5 7" id="KW-0460">Magnesium</keyword>
<evidence type="ECO:0000256" key="6">
    <source>
        <dbReference type="ARBA" id="ARBA00023268"/>
    </source>
</evidence>
<dbReference type="GO" id="GO:0005829">
    <property type="term" value="C:cytosol"/>
    <property type="evidence" value="ECO:0007669"/>
    <property type="project" value="TreeGrafter"/>
</dbReference>
<organism evidence="10 11">
    <name type="scientific">Lichenifustis flavocetrariae</name>
    <dbReference type="NCBI Taxonomy" id="2949735"/>
    <lineage>
        <taxon>Bacteria</taxon>
        <taxon>Pseudomonadati</taxon>
        <taxon>Pseudomonadota</taxon>
        <taxon>Alphaproteobacteria</taxon>
        <taxon>Hyphomicrobiales</taxon>
        <taxon>Lichenihabitantaceae</taxon>
        <taxon>Lichenifustis</taxon>
    </lineage>
</organism>
<dbReference type="GO" id="GO:0000820">
    <property type="term" value="P:regulation of glutamine family amino acid metabolic process"/>
    <property type="evidence" value="ECO:0007669"/>
    <property type="project" value="UniProtKB-UniRule"/>
</dbReference>
<dbReference type="SUPFAM" id="SSF81593">
    <property type="entry name" value="Nucleotidyltransferase substrate binding subunit/domain"/>
    <property type="match status" value="2"/>
</dbReference>
<evidence type="ECO:0000256" key="4">
    <source>
        <dbReference type="ARBA" id="ARBA00022840"/>
    </source>
</evidence>
<dbReference type="Gene3D" id="1.20.120.1510">
    <property type="match status" value="1"/>
</dbReference>
<evidence type="ECO:0000259" key="8">
    <source>
        <dbReference type="Pfam" id="PF03710"/>
    </source>
</evidence>
<dbReference type="NCBIfam" id="NF010706">
    <property type="entry name" value="PRK14108.1"/>
    <property type="match status" value="1"/>
</dbReference>
<gene>
    <name evidence="7" type="primary">glnE</name>
    <name evidence="10" type="ORF">M8523_00675</name>
</gene>
<dbReference type="NCBIfam" id="NF008292">
    <property type="entry name" value="PRK11072.1"/>
    <property type="match status" value="1"/>
</dbReference>
<evidence type="ECO:0000256" key="2">
    <source>
        <dbReference type="ARBA" id="ARBA00022695"/>
    </source>
</evidence>
<dbReference type="GO" id="GO:0047388">
    <property type="term" value="F:[glutamine synthetase]-adenylyl-L-tyrosine phosphorylase activity"/>
    <property type="evidence" value="ECO:0007669"/>
    <property type="project" value="UniProtKB-EC"/>
</dbReference>
<dbReference type="GO" id="GO:0000287">
    <property type="term" value="F:magnesium ion binding"/>
    <property type="evidence" value="ECO:0007669"/>
    <property type="project" value="UniProtKB-UniRule"/>
</dbReference>
<reference evidence="10" key="1">
    <citation type="submission" date="2022-05" db="EMBL/GenBank/DDBJ databases">
        <authorList>
            <person name="Pankratov T."/>
        </authorList>
    </citation>
    <scope>NUCLEOTIDE SEQUENCE</scope>
    <source>
        <strain evidence="10">BP6-180914</strain>
    </source>
</reference>
<dbReference type="EC" id="2.7.7.42" evidence="7"/>
<dbReference type="Pfam" id="PF08335">
    <property type="entry name" value="GlnD_UR_UTase"/>
    <property type="match status" value="1"/>
</dbReference>
<dbReference type="InterPro" id="IPR043519">
    <property type="entry name" value="NT_sf"/>
</dbReference>
<comment type="caution">
    <text evidence="10">The sequence shown here is derived from an EMBL/GenBank/DDBJ whole genome shotgun (WGS) entry which is preliminary data.</text>
</comment>
<dbReference type="PANTHER" id="PTHR30621">
    <property type="entry name" value="GLUTAMINE SYNTHETASE ADENYLYLTRANSFERASE"/>
    <property type="match status" value="1"/>
</dbReference>
<feature type="region of interest" description="Adenylyl transferase" evidence="7">
    <location>
        <begin position="474"/>
        <end position="984"/>
    </location>
</feature>
<feature type="domain" description="Glutamate-ammonia ligase adenylyltransferase repeated" evidence="8">
    <location>
        <begin position="578"/>
        <end position="817"/>
    </location>
</feature>
<dbReference type="InterPro" id="IPR005190">
    <property type="entry name" value="GlnE_rpt_dom"/>
</dbReference>
<keyword evidence="11" id="KW-1185">Reference proteome</keyword>
<dbReference type="PANTHER" id="PTHR30621:SF0">
    <property type="entry name" value="BIFUNCTIONAL GLUTAMINE SYNTHETASE ADENYLYLTRANSFERASE_ADENYLYL-REMOVING ENZYME"/>
    <property type="match status" value="1"/>
</dbReference>
<dbReference type="Gene3D" id="3.30.460.10">
    <property type="entry name" value="Beta Polymerase, domain 2"/>
    <property type="match status" value="2"/>
</dbReference>
<dbReference type="SUPFAM" id="SSF81301">
    <property type="entry name" value="Nucleotidyltransferase"/>
    <property type="match status" value="2"/>
</dbReference>
<proteinExistence type="inferred from homology"/>
<evidence type="ECO:0000313" key="10">
    <source>
        <dbReference type="EMBL" id="MCW6506533.1"/>
    </source>
</evidence>
<dbReference type="InterPro" id="IPR013546">
    <property type="entry name" value="PII_UdlTrfase/GS_AdlTrfase"/>
</dbReference>
<protein>
    <recommendedName>
        <fullName evidence="7">Bifunctional glutamine synthetase adenylyltransferase/adenylyl-removing enzyme</fullName>
    </recommendedName>
    <alternativeName>
        <fullName evidence="7">ATP:glutamine synthetase adenylyltransferase</fullName>
    </alternativeName>
    <alternativeName>
        <fullName evidence="7">ATase</fullName>
    </alternativeName>
    <domain>
        <recommendedName>
            <fullName evidence="7">Glutamine synthetase adenylyl-L-tyrosine phosphorylase</fullName>
            <ecNumber evidence="7">2.7.7.89</ecNumber>
        </recommendedName>
        <alternativeName>
            <fullName evidence="7">Adenylyl removase</fullName>
            <shortName evidence="7">AR</shortName>
            <shortName evidence="7">AT-N</shortName>
        </alternativeName>
    </domain>
    <domain>
        <recommendedName>
            <fullName evidence="7">Glutamine synthetase adenylyl transferase</fullName>
            <ecNumber evidence="7">2.7.7.42</ecNumber>
        </recommendedName>
        <alternativeName>
            <fullName evidence="7">Adenylyl transferase</fullName>
            <shortName evidence="7">AT</shortName>
            <shortName evidence="7">AT-C</shortName>
        </alternativeName>
    </domain>
</protein>
<feature type="domain" description="Glutamate-ammonia ligase adenylyltransferase repeated" evidence="8">
    <location>
        <begin position="59"/>
        <end position="301"/>
    </location>
</feature>
<comment type="catalytic activity">
    <reaction evidence="7">
        <text>[glutamine synthetase]-O(4)-(5'-adenylyl)-L-tyrosine + phosphate = [glutamine synthetase]-L-tyrosine + ADP</text>
        <dbReference type="Rhea" id="RHEA:43716"/>
        <dbReference type="Rhea" id="RHEA-COMP:10660"/>
        <dbReference type="Rhea" id="RHEA-COMP:10661"/>
        <dbReference type="ChEBI" id="CHEBI:43474"/>
        <dbReference type="ChEBI" id="CHEBI:46858"/>
        <dbReference type="ChEBI" id="CHEBI:83624"/>
        <dbReference type="ChEBI" id="CHEBI:456216"/>
        <dbReference type="EC" id="2.7.7.89"/>
    </reaction>
</comment>
<keyword evidence="4 7" id="KW-0067">ATP-binding</keyword>
<comment type="similarity">
    <text evidence="7">Belongs to the GlnE family.</text>
</comment>
<dbReference type="EMBL" id="JAMOIM010000001">
    <property type="protein sequence ID" value="MCW6506533.1"/>
    <property type="molecule type" value="Genomic_DNA"/>
</dbReference>
<dbReference type="Proteomes" id="UP001165667">
    <property type="component" value="Unassembled WGS sequence"/>
</dbReference>
<dbReference type="Gene3D" id="1.20.120.330">
    <property type="entry name" value="Nucleotidyltransferases domain 2"/>
    <property type="match status" value="2"/>
</dbReference>
<keyword evidence="1 7" id="KW-0808">Transferase</keyword>
<name>A0AA41YX29_9HYPH</name>
<comment type="catalytic activity">
    <reaction evidence="7">
        <text>[glutamine synthetase]-L-tyrosine + ATP = [glutamine synthetase]-O(4)-(5'-adenylyl)-L-tyrosine + diphosphate</text>
        <dbReference type="Rhea" id="RHEA:18589"/>
        <dbReference type="Rhea" id="RHEA-COMP:10660"/>
        <dbReference type="Rhea" id="RHEA-COMP:10661"/>
        <dbReference type="ChEBI" id="CHEBI:30616"/>
        <dbReference type="ChEBI" id="CHEBI:33019"/>
        <dbReference type="ChEBI" id="CHEBI:46858"/>
        <dbReference type="ChEBI" id="CHEBI:83624"/>
        <dbReference type="EC" id="2.7.7.42"/>
    </reaction>
</comment>
<dbReference type="EC" id="2.7.7.89" evidence="7"/>